<keyword evidence="6" id="KW-0653">Protein transport</keyword>
<dbReference type="InterPro" id="IPR003849">
    <property type="entry name" value="Preprotein_translocase_YajC"/>
</dbReference>
<comment type="caution">
    <text evidence="12">The sequence shown here is derived from an EMBL/GenBank/DDBJ whole genome shotgun (WGS) entry which is preliminary data.</text>
</comment>
<keyword evidence="8" id="KW-0811">Translocation</keyword>
<evidence type="ECO:0000256" key="3">
    <source>
        <dbReference type="ARBA" id="ARBA00022448"/>
    </source>
</evidence>
<evidence type="ECO:0000313" key="13">
    <source>
        <dbReference type="Proteomes" id="UP000824136"/>
    </source>
</evidence>
<reference evidence="12" key="2">
    <citation type="journal article" date="2021" name="PeerJ">
        <title>Extensive microbial diversity within the chicken gut microbiome revealed by metagenomics and culture.</title>
        <authorList>
            <person name="Gilroy R."/>
            <person name="Ravi A."/>
            <person name="Getino M."/>
            <person name="Pursley I."/>
            <person name="Horton D.L."/>
            <person name="Alikhan N.F."/>
            <person name="Baker D."/>
            <person name="Gharbi K."/>
            <person name="Hall N."/>
            <person name="Watson M."/>
            <person name="Adriaenssens E.M."/>
            <person name="Foster-Nyarko E."/>
            <person name="Jarju S."/>
            <person name="Secka A."/>
            <person name="Antonio M."/>
            <person name="Oren A."/>
            <person name="Chaudhuri R.R."/>
            <person name="La Ragione R."/>
            <person name="Hildebrand F."/>
            <person name="Pallen M.J."/>
        </authorList>
    </citation>
    <scope>NUCLEOTIDE SEQUENCE</scope>
    <source>
        <strain evidence="12">CHK33-4379</strain>
    </source>
</reference>
<keyword evidence="4" id="KW-1003">Cell membrane</keyword>
<dbReference type="EMBL" id="DVLL01000021">
    <property type="protein sequence ID" value="HIT59321.1"/>
    <property type="molecule type" value="Genomic_DNA"/>
</dbReference>
<sequence>MTDNVAAQAGSPGLLSIGMLLLMLVAFYFILIRPQRKKEKKDAEMRKNIQVGDEIVTAGGIVGIVCKLEEETLVIETGGDRSKLRIKRWAVSQNIDAEKESAAAAAAAKSAKAEKASKTKKSDEKAVGIEKD</sequence>
<dbReference type="PANTHER" id="PTHR33909:SF1">
    <property type="entry name" value="SEC TRANSLOCON ACCESSORY COMPLEX SUBUNIT YAJC"/>
    <property type="match status" value="1"/>
</dbReference>
<keyword evidence="9 11" id="KW-0472">Membrane</keyword>
<evidence type="ECO:0000256" key="11">
    <source>
        <dbReference type="SAM" id="Phobius"/>
    </source>
</evidence>
<dbReference type="GO" id="GO:0015031">
    <property type="term" value="P:protein transport"/>
    <property type="evidence" value="ECO:0007669"/>
    <property type="project" value="UniProtKB-KW"/>
</dbReference>
<dbReference type="NCBIfam" id="TIGR00739">
    <property type="entry name" value="yajC"/>
    <property type="match status" value="1"/>
</dbReference>
<feature type="region of interest" description="Disordered" evidence="10">
    <location>
        <begin position="113"/>
        <end position="132"/>
    </location>
</feature>
<keyword evidence="3" id="KW-0813">Transport</keyword>
<proteinExistence type="inferred from homology"/>
<dbReference type="PRINTS" id="PR01853">
    <property type="entry name" value="YAJCTRNLCASE"/>
</dbReference>
<evidence type="ECO:0000256" key="4">
    <source>
        <dbReference type="ARBA" id="ARBA00022475"/>
    </source>
</evidence>
<evidence type="ECO:0000256" key="8">
    <source>
        <dbReference type="ARBA" id="ARBA00023010"/>
    </source>
</evidence>
<evidence type="ECO:0000256" key="1">
    <source>
        <dbReference type="ARBA" id="ARBA00004162"/>
    </source>
</evidence>
<organism evidence="12 13">
    <name type="scientific">Candidatus Faeciplasma pullistercoris</name>
    <dbReference type="NCBI Taxonomy" id="2840800"/>
    <lineage>
        <taxon>Bacteria</taxon>
        <taxon>Bacillati</taxon>
        <taxon>Bacillota</taxon>
        <taxon>Clostridia</taxon>
        <taxon>Eubacteriales</taxon>
        <taxon>Oscillospiraceae</taxon>
        <taxon>Oscillospiraceae incertae sedis</taxon>
        <taxon>Candidatus Faeciplasma</taxon>
    </lineage>
</organism>
<evidence type="ECO:0000256" key="9">
    <source>
        <dbReference type="ARBA" id="ARBA00023136"/>
    </source>
</evidence>
<name>A0A9D1GUC2_9FIRM</name>
<feature type="transmembrane region" description="Helical" evidence="11">
    <location>
        <begin position="12"/>
        <end position="31"/>
    </location>
</feature>
<evidence type="ECO:0000256" key="5">
    <source>
        <dbReference type="ARBA" id="ARBA00022692"/>
    </source>
</evidence>
<comment type="subcellular location">
    <subcellularLocation>
        <location evidence="1">Cell membrane</location>
        <topology evidence="1">Single-pass membrane protein</topology>
    </subcellularLocation>
</comment>
<evidence type="ECO:0000256" key="7">
    <source>
        <dbReference type="ARBA" id="ARBA00022989"/>
    </source>
</evidence>
<evidence type="ECO:0000256" key="6">
    <source>
        <dbReference type="ARBA" id="ARBA00022927"/>
    </source>
</evidence>
<protein>
    <submittedName>
        <fullName evidence="12">Preprotein translocase subunit YajC</fullName>
    </submittedName>
</protein>
<reference evidence="12" key="1">
    <citation type="submission" date="2020-10" db="EMBL/GenBank/DDBJ databases">
        <authorList>
            <person name="Gilroy R."/>
        </authorList>
    </citation>
    <scope>NUCLEOTIDE SEQUENCE</scope>
    <source>
        <strain evidence="12">CHK33-4379</strain>
    </source>
</reference>
<dbReference type="PANTHER" id="PTHR33909">
    <property type="entry name" value="SEC TRANSLOCON ACCESSORY COMPLEX SUBUNIT YAJC"/>
    <property type="match status" value="1"/>
</dbReference>
<evidence type="ECO:0000256" key="10">
    <source>
        <dbReference type="SAM" id="MobiDB-lite"/>
    </source>
</evidence>
<dbReference type="GO" id="GO:0005886">
    <property type="term" value="C:plasma membrane"/>
    <property type="evidence" value="ECO:0007669"/>
    <property type="project" value="UniProtKB-SubCell"/>
</dbReference>
<dbReference type="SMART" id="SM01323">
    <property type="entry name" value="YajC"/>
    <property type="match status" value="1"/>
</dbReference>
<dbReference type="Pfam" id="PF02699">
    <property type="entry name" value="YajC"/>
    <property type="match status" value="1"/>
</dbReference>
<keyword evidence="7 11" id="KW-1133">Transmembrane helix</keyword>
<accession>A0A9D1GUC2</accession>
<comment type="similarity">
    <text evidence="2">Belongs to the YajC family.</text>
</comment>
<evidence type="ECO:0000313" key="12">
    <source>
        <dbReference type="EMBL" id="HIT59321.1"/>
    </source>
</evidence>
<dbReference type="Proteomes" id="UP000824136">
    <property type="component" value="Unassembled WGS sequence"/>
</dbReference>
<keyword evidence="5 11" id="KW-0812">Transmembrane</keyword>
<dbReference type="AlphaFoldDB" id="A0A9D1GUC2"/>
<gene>
    <name evidence="12" type="primary">yajC</name>
    <name evidence="12" type="ORF">IAC39_06390</name>
</gene>
<evidence type="ECO:0000256" key="2">
    <source>
        <dbReference type="ARBA" id="ARBA00006742"/>
    </source>
</evidence>